<evidence type="ECO:0000256" key="4">
    <source>
        <dbReference type="ARBA" id="ARBA00023242"/>
    </source>
</evidence>
<name>G0VGG3_NAUCA</name>
<evidence type="ECO:0000256" key="1">
    <source>
        <dbReference type="ARBA" id="ARBA00004123"/>
    </source>
</evidence>
<dbReference type="HOGENOM" id="CLU_616899_0_0_1"/>
<feature type="region of interest" description="Disordered" evidence="6">
    <location>
        <begin position="1"/>
        <end position="114"/>
    </location>
</feature>
<evidence type="ECO:0000256" key="5">
    <source>
        <dbReference type="SAM" id="Coils"/>
    </source>
</evidence>
<accession>G0VGG3</accession>
<dbReference type="GeneID" id="96904232"/>
<keyword evidence="4" id="KW-0539">Nucleus</keyword>
<keyword evidence="9" id="KW-1185">Reference proteome</keyword>
<evidence type="ECO:0000313" key="9">
    <source>
        <dbReference type="Proteomes" id="UP000001640"/>
    </source>
</evidence>
<dbReference type="Proteomes" id="UP000001640">
    <property type="component" value="Chromosome 6"/>
</dbReference>
<feature type="coiled-coil region" evidence="5">
    <location>
        <begin position="116"/>
        <end position="171"/>
    </location>
</feature>
<organism evidence="8 9">
    <name type="scientific">Naumovozyma castellii</name>
    <name type="common">Yeast</name>
    <name type="synonym">Saccharomyces castellii</name>
    <dbReference type="NCBI Taxonomy" id="27288"/>
    <lineage>
        <taxon>Eukaryota</taxon>
        <taxon>Fungi</taxon>
        <taxon>Dikarya</taxon>
        <taxon>Ascomycota</taxon>
        <taxon>Saccharomycotina</taxon>
        <taxon>Saccharomycetes</taxon>
        <taxon>Saccharomycetales</taxon>
        <taxon>Saccharomycetaceae</taxon>
        <taxon>Naumovozyma</taxon>
    </lineage>
</organism>
<feature type="compositionally biased region" description="Polar residues" evidence="6">
    <location>
        <begin position="1"/>
        <end position="18"/>
    </location>
</feature>
<dbReference type="eggNOG" id="ENOG502QUE5">
    <property type="taxonomic scope" value="Eukaryota"/>
</dbReference>
<gene>
    <name evidence="8" type="primary">NCAS0F01000</name>
    <name evidence="8" type="ordered locus">NCAS_0F01000</name>
</gene>
<dbReference type="GO" id="GO:0000976">
    <property type="term" value="F:transcription cis-regulatory region binding"/>
    <property type="evidence" value="ECO:0007669"/>
    <property type="project" value="InterPro"/>
</dbReference>
<dbReference type="AlphaFoldDB" id="G0VGG3"/>
<evidence type="ECO:0000256" key="6">
    <source>
        <dbReference type="SAM" id="MobiDB-lite"/>
    </source>
</evidence>
<dbReference type="InterPro" id="IPR004827">
    <property type="entry name" value="bZIP"/>
</dbReference>
<keyword evidence="2" id="KW-0805">Transcription regulation</keyword>
<dbReference type="InterPro" id="IPR046347">
    <property type="entry name" value="bZIP_sf"/>
</dbReference>
<sequence length="389" mass="43663">MNCQPQDNMDNMTSNHSISEFPDLKPKSSLGEHTSMSRIHVSKNWTLPPRIKSRGTSHRKKLPTQLEGGSRNILTDGDVNTFAHNTPPSDKGSPNMGKSDSERKKIQNRDAQRAYRERRANKLKVLEDAVDSLQQLVKKWQRKYKETEKELQQYKETLELSLNENKQLKESLTASNNGLVCSICLQPIEDPSPQRSEVRIAKPSRKTGRVEKVSVENGTEQNKRLHHIISNFKPMKAEMLKKAIGIGSFSGSSGVLSKLPTTTGTSDQVEKSVTFPNRDLAKNENMATTTPNKCGFCEEGSRCVCNELEAAEEMTQKLSTNASEKLSGHCQSSPNNCTKCSNIDETCIKPISPTPSYIPETEVSSQQMEIDFNQTPLVDNFQKIRKYMQ</sequence>
<feature type="compositionally biased region" description="Basic residues" evidence="6">
    <location>
        <begin position="51"/>
        <end position="62"/>
    </location>
</feature>
<dbReference type="InParanoid" id="G0VGG3"/>
<dbReference type="CDD" id="cd14688">
    <property type="entry name" value="bZIP_YAP"/>
    <property type="match status" value="1"/>
</dbReference>
<dbReference type="KEGG" id="ncs:NCAS_0F01000"/>
<reference evidence="8 9" key="1">
    <citation type="journal article" date="2011" name="Proc. Natl. Acad. Sci. U.S.A.">
        <title>Evolutionary erosion of yeast sex chromosomes by mating-type switching accidents.</title>
        <authorList>
            <person name="Gordon J.L."/>
            <person name="Armisen D."/>
            <person name="Proux-Wera E."/>
            <person name="Oheigeartaigh S.S."/>
            <person name="Byrne K.P."/>
            <person name="Wolfe K.H."/>
        </authorList>
    </citation>
    <scope>NUCLEOTIDE SEQUENCE [LARGE SCALE GENOMIC DNA]</scope>
    <source>
        <strain evidence="9">ATCC 76901 / BCRC 22586 / CBS 4309 / NBRC 1992 / NRRL Y-12630</strain>
    </source>
</reference>
<dbReference type="FunCoup" id="G0VGG3">
    <property type="interactions" value="717"/>
</dbReference>
<dbReference type="GO" id="GO:0090575">
    <property type="term" value="C:RNA polymerase II transcription regulator complex"/>
    <property type="evidence" value="ECO:0007669"/>
    <property type="project" value="TreeGrafter"/>
</dbReference>
<reference key="2">
    <citation type="submission" date="2011-08" db="EMBL/GenBank/DDBJ databases">
        <title>Genome sequence of Naumovozyma castellii.</title>
        <authorList>
            <person name="Gordon J.L."/>
            <person name="Armisen D."/>
            <person name="Proux-Wera E."/>
            <person name="OhEigeartaigh S.S."/>
            <person name="Byrne K.P."/>
            <person name="Wolfe K.H."/>
        </authorList>
    </citation>
    <scope>NUCLEOTIDE SEQUENCE</scope>
    <source>
        <strain>Type strain:CBS 4309</strain>
    </source>
</reference>
<evidence type="ECO:0000313" key="8">
    <source>
        <dbReference type="EMBL" id="CCC70584.1"/>
    </source>
</evidence>
<dbReference type="Gene3D" id="1.20.5.170">
    <property type="match status" value="1"/>
</dbReference>
<evidence type="ECO:0000256" key="2">
    <source>
        <dbReference type="ARBA" id="ARBA00023015"/>
    </source>
</evidence>
<dbReference type="PROSITE" id="PS00036">
    <property type="entry name" value="BZIP_BASIC"/>
    <property type="match status" value="1"/>
</dbReference>
<evidence type="ECO:0000256" key="3">
    <source>
        <dbReference type="ARBA" id="ARBA00023163"/>
    </source>
</evidence>
<dbReference type="PANTHER" id="PTHR40621">
    <property type="entry name" value="TRANSCRIPTION FACTOR KAPC-RELATED"/>
    <property type="match status" value="1"/>
</dbReference>
<protein>
    <recommendedName>
        <fullName evidence="7">BZIP domain-containing protein</fullName>
    </recommendedName>
</protein>
<dbReference type="OrthoDB" id="2285533at2759"/>
<feature type="domain" description="BZIP" evidence="7">
    <location>
        <begin position="103"/>
        <end position="118"/>
    </location>
</feature>
<dbReference type="OMA" id="CICHNES"/>
<feature type="compositionally biased region" description="Basic and acidic residues" evidence="6">
    <location>
        <begin position="99"/>
        <end position="114"/>
    </location>
</feature>
<keyword evidence="3" id="KW-0804">Transcription</keyword>
<dbReference type="EMBL" id="HE576757">
    <property type="protein sequence ID" value="CCC70584.1"/>
    <property type="molecule type" value="Genomic_DNA"/>
</dbReference>
<dbReference type="PANTHER" id="PTHR40621:SF6">
    <property type="entry name" value="AP-1-LIKE TRANSCRIPTION FACTOR YAP1-RELATED"/>
    <property type="match status" value="1"/>
</dbReference>
<dbReference type="SMART" id="SM00338">
    <property type="entry name" value="BRLZ"/>
    <property type="match status" value="1"/>
</dbReference>
<dbReference type="SUPFAM" id="SSF57959">
    <property type="entry name" value="Leucine zipper domain"/>
    <property type="match status" value="1"/>
</dbReference>
<comment type="subcellular location">
    <subcellularLocation>
        <location evidence="1">Nucleus</location>
    </subcellularLocation>
</comment>
<proteinExistence type="predicted"/>
<dbReference type="InterPro" id="IPR050936">
    <property type="entry name" value="AP-1-like"/>
</dbReference>
<dbReference type="GO" id="GO:0001228">
    <property type="term" value="F:DNA-binding transcription activator activity, RNA polymerase II-specific"/>
    <property type="evidence" value="ECO:0007669"/>
    <property type="project" value="TreeGrafter"/>
</dbReference>
<dbReference type="STRING" id="1064592.G0VGG3"/>
<dbReference type="RefSeq" id="XP_003676939.1">
    <property type="nucleotide sequence ID" value="XM_003676891.1"/>
</dbReference>
<evidence type="ECO:0000259" key="7">
    <source>
        <dbReference type="PROSITE" id="PS00036"/>
    </source>
</evidence>
<keyword evidence="5" id="KW-0175">Coiled coil</keyword>